<dbReference type="InParanoid" id="A0A409X388"/>
<evidence type="ECO:0000313" key="2">
    <source>
        <dbReference type="Proteomes" id="UP000283269"/>
    </source>
</evidence>
<proteinExistence type="predicted"/>
<keyword evidence="2" id="KW-1185">Reference proteome</keyword>
<name>A0A409X388_PSICY</name>
<dbReference type="EMBL" id="NHYD01002739">
    <property type="protein sequence ID" value="PPQ85217.1"/>
    <property type="molecule type" value="Genomic_DNA"/>
</dbReference>
<protein>
    <submittedName>
        <fullName evidence="1">Uncharacterized protein</fullName>
    </submittedName>
</protein>
<organism evidence="1 2">
    <name type="scientific">Psilocybe cyanescens</name>
    <dbReference type="NCBI Taxonomy" id="93625"/>
    <lineage>
        <taxon>Eukaryota</taxon>
        <taxon>Fungi</taxon>
        <taxon>Dikarya</taxon>
        <taxon>Basidiomycota</taxon>
        <taxon>Agaricomycotina</taxon>
        <taxon>Agaricomycetes</taxon>
        <taxon>Agaricomycetidae</taxon>
        <taxon>Agaricales</taxon>
        <taxon>Agaricineae</taxon>
        <taxon>Strophariaceae</taxon>
        <taxon>Psilocybe</taxon>
    </lineage>
</organism>
<evidence type="ECO:0000313" key="1">
    <source>
        <dbReference type="EMBL" id="PPQ85217.1"/>
    </source>
</evidence>
<reference evidence="1 2" key="1">
    <citation type="journal article" date="2018" name="Evol. Lett.">
        <title>Horizontal gene cluster transfer increased hallucinogenic mushroom diversity.</title>
        <authorList>
            <person name="Reynolds H.T."/>
            <person name="Vijayakumar V."/>
            <person name="Gluck-Thaler E."/>
            <person name="Korotkin H.B."/>
            <person name="Matheny P.B."/>
            <person name="Slot J.C."/>
        </authorList>
    </citation>
    <scope>NUCLEOTIDE SEQUENCE [LARGE SCALE GENOMIC DNA]</scope>
    <source>
        <strain evidence="1 2">2631</strain>
    </source>
</reference>
<sequence>MTLDVVIFYFASTRHELTLVPEILRIRVCTGEPATDPPPPAVPMLVMHVTDVLLWRTDTDDPATPVFPGAVRYVFSLAVSVALVALDTGLLLPPEIDLVDPRQGLRS</sequence>
<gene>
    <name evidence="1" type="ORF">CVT25_010087</name>
</gene>
<accession>A0A409X388</accession>
<comment type="caution">
    <text evidence="1">The sequence shown here is derived from an EMBL/GenBank/DDBJ whole genome shotgun (WGS) entry which is preliminary data.</text>
</comment>
<dbReference type="Proteomes" id="UP000283269">
    <property type="component" value="Unassembled WGS sequence"/>
</dbReference>
<dbReference type="AlphaFoldDB" id="A0A409X388"/>